<evidence type="ECO:0000313" key="4">
    <source>
        <dbReference type="Proteomes" id="UP001476798"/>
    </source>
</evidence>
<evidence type="ECO:0000256" key="2">
    <source>
        <dbReference type="SAM" id="SignalP"/>
    </source>
</evidence>
<comment type="caution">
    <text evidence="3">The sequence shown here is derived from an EMBL/GenBank/DDBJ whole genome shotgun (WGS) entry which is preliminary data.</text>
</comment>
<proteinExistence type="predicted"/>
<gene>
    <name evidence="3" type="ORF">GOODEAATRI_030785</name>
</gene>
<name>A0ABV0PT32_9TELE</name>
<dbReference type="EMBL" id="JAHRIO010084946">
    <property type="protein sequence ID" value="MEQ2186654.1"/>
    <property type="molecule type" value="Genomic_DNA"/>
</dbReference>
<protein>
    <submittedName>
        <fullName evidence="3">Uncharacterized protein</fullName>
    </submittedName>
</protein>
<keyword evidence="4" id="KW-1185">Reference proteome</keyword>
<sequence>QHDTSLACTCFSLLSLFCGCKSAPLFTAKPRIRGCPHHPVPRLVIDSKIREDGKISYAAVAHRESPAHREPIRKQEGGLPPQQRWKASPTGVKEREEEEERLRWTRITWMSSSCPPAVTARIRSLGAVPPDTLHFTARRPGLLSQRRWSLRRVASSSRMNSIFGSNLLQVRKEKRPLQRRLAAGVPYPNNLKPDSSIHANLCFV</sequence>
<feature type="region of interest" description="Disordered" evidence="1">
    <location>
        <begin position="62"/>
        <end position="98"/>
    </location>
</feature>
<reference evidence="3 4" key="1">
    <citation type="submission" date="2021-06" db="EMBL/GenBank/DDBJ databases">
        <authorList>
            <person name="Palmer J.M."/>
        </authorList>
    </citation>
    <scope>NUCLEOTIDE SEQUENCE [LARGE SCALE GENOMIC DNA]</scope>
    <source>
        <strain evidence="3 4">GA_2019</strain>
        <tissue evidence="3">Muscle</tissue>
    </source>
</reference>
<feature type="compositionally biased region" description="Basic and acidic residues" evidence="1">
    <location>
        <begin position="62"/>
        <end position="76"/>
    </location>
</feature>
<evidence type="ECO:0000313" key="3">
    <source>
        <dbReference type="EMBL" id="MEQ2186654.1"/>
    </source>
</evidence>
<feature type="chain" id="PRO_5045374417" evidence="2">
    <location>
        <begin position="23"/>
        <end position="204"/>
    </location>
</feature>
<feature type="signal peptide" evidence="2">
    <location>
        <begin position="1"/>
        <end position="22"/>
    </location>
</feature>
<accession>A0ABV0PT32</accession>
<dbReference type="Proteomes" id="UP001476798">
    <property type="component" value="Unassembled WGS sequence"/>
</dbReference>
<feature type="non-terminal residue" evidence="3">
    <location>
        <position position="1"/>
    </location>
</feature>
<evidence type="ECO:0000256" key="1">
    <source>
        <dbReference type="SAM" id="MobiDB-lite"/>
    </source>
</evidence>
<organism evidence="3 4">
    <name type="scientific">Goodea atripinnis</name>
    <dbReference type="NCBI Taxonomy" id="208336"/>
    <lineage>
        <taxon>Eukaryota</taxon>
        <taxon>Metazoa</taxon>
        <taxon>Chordata</taxon>
        <taxon>Craniata</taxon>
        <taxon>Vertebrata</taxon>
        <taxon>Euteleostomi</taxon>
        <taxon>Actinopterygii</taxon>
        <taxon>Neopterygii</taxon>
        <taxon>Teleostei</taxon>
        <taxon>Neoteleostei</taxon>
        <taxon>Acanthomorphata</taxon>
        <taxon>Ovalentaria</taxon>
        <taxon>Atherinomorphae</taxon>
        <taxon>Cyprinodontiformes</taxon>
        <taxon>Goodeidae</taxon>
        <taxon>Goodea</taxon>
    </lineage>
</organism>
<keyword evidence="2" id="KW-0732">Signal</keyword>